<comment type="caution">
    <text evidence="19">The sequence shown here is derived from an EMBL/GenBank/DDBJ whole genome shotgun (WGS) entry which is preliminary data.</text>
</comment>
<dbReference type="InterPro" id="IPR006896">
    <property type="entry name" value="Sec23/24_trunk_dom"/>
</dbReference>
<evidence type="ECO:0000256" key="13">
    <source>
        <dbReference type="RuleBase" id="RU365030"/>
    </source>
</evidence>
<accession>K0KYY4</accession>
<proteinExistence type="inferred from homology"/>
<evidence type="ECO:0000259" key="14">
    <source>
        <dbReference type="Pfam" id="PF00626"/>
    </source>
</evidence>
<evidence type="ECO:0000256" key="6">
    <source>
        <dbReference type="ARBA" id="ARBA00022824"/>
    </source>
</evidence>
<dbReference type="PANTHER" id="PTHR11141:SF0">
    <property type="entry name" value="PROTEIN TRANSPORT PROTEIN SEC23"/>
    <property type="match status" value="1"/>
</dbReference>
<evidence type="ECO:0000256" key="12">
    <source>
        <dbReference type="ARBA" id="ARBA00023329"/>
    </source>
</evidence>
<keyword evidence="12 13" id="KW-0968">Cytoplasmic vesicle</keyword>
<keyword evidence="8 13" id="KW-0931">ER-Golgi transport</keyword>
<dbReference type="AlphaFoldDB" id="K0KYY4"/>
<keyword evidence="20" id="KW-1185">Reference proteome</keyword>
<dbReference type="InterPro" id="IPR036180">
    <property type="entry name" value="Gelsolin-like_dom_sf"/>
</dbReference>
<dbReference type="Gene3D" id="3.40.20.10">
    <property type="entry name" value="Severin"/>
    <property type="match status" value="1"/>
</dbReference>
<dbReference type="Gene3D" id="2.30.30.380">
    <property type="entry name" value="Zn-finger domain of Sec23/24"/>
    <property type="match status" value="1"/>
</dbReference>
<dbReference type="GO" id="GO:0070971">
    <property type="term" value="C:endoplasmic reticulum exit site"/>
    <property type="evidence" value="ECO:0007669"/>
    <property type="project" value="TreeGrafter"/>
</dbReference>
<feature type="domain" description="Sec23/Sec24 trunk" evidence="16">
    <location>
        <begin position="115"/>
        <end position="390"/>
    </location>
</feature>
<name>K0KYY4_WICCF</name>
<dbReference type="eggNOG" id="KOG1986">
    <property type="taxonomic scope" value="Eukaryota"/>
</dbReference>
<keyword evidence="5 13" id="KW-0479">Metal-binding</keyword>
<evidence type="ECO:0000256" key="7">
    <source>
        <dbReference type="ARBA" id="ARBA00022833"/>
    </source>
</evidence>
<dbReference type="InParanoid" id="K0KYY4"/>
<evidence type="ECO:0000256" key="2">
    <source>
        <dbReference type="ARBA" id="ARBA00004397"/>
    </source>
</evidence>
<feature type="domain" description="Sec23/Sec24 helical" evidence="17">
    <location>
        <begin position="519"/>
        <end position="619"/>
    </location>
</feature>
<dbReference type="GO" id="GO:0008270">
    <property type="term" value="F:zinc ion binding"/>
    <property type="evidence" value="ECO:0007669"/>
    <property type="project" value="InterPro"/>
</dbReference>
<evidence type="ECO:0000313" key="19">
    <source>
        <dbReference type="EMBL" id="CCH46283.1"/>
    </source>
</evidence>
<comment type="subcellular location">
    <subcellularLocation>
        <location evidence="13">Cytoplasm</location>
    </subcellularLocation>
    <subcellularLocation>
        <location evidence="1 13">Cytoplasmic vesicle</location>
        <location evidence="1 13">COPII-coated vesicle membrane</location>
        <topology evidence="1 13">Peripheral membrane protein</topology>
        <orientation evidence="1 13">Cytoplasmic side</orientation>
    </subcellularLocation>
    <subcellularLocation>
        <location evidence="2 13">Endoplasmic reticulum membrane</location>
        <topology evidence="2 13">Peripheral membrane protein</topology>
        <orientation evidence="2 13">Cytoplasmic side</orientation>
    </subcellularLocation>
    <subcellularLocation>
        <location evidence="13">Golgi apparatus membrane</location>
        <topology evidence="13">Peripheral membrane protein</topology>
        <orientation evidence="13">Cytoplasmic side</orientation>
    </subcellularLocation>
</comment>
<dbReference type="GO" id="GO:0005096">
    <property type="term" value="F:GTPase activator activity"/>
    <property type="evidence" value="ECO:0007669"/>
    <property type="project" value="TreeGrafter"/>
</dbReference>
<comment type="similarity">
    <text evidence="3 13">Belongs to the SEC23/SEC24 family. SEC23 subfamily.</text>
</comment>
<keyword evidence="13" id="KW-0963">Cytoplasm</keyword>
<gene>
    <name evidence="19" type="ORF">BN7_5875</name>
</gene>
<comment type="function">
    <text evidence="13">Component of the coat protein complex II (COPII) which promotes the formation of transport vesicles from the endoplasmic reticulum (ER). The coat has two main functions, the physical deformation of the endoplasmic reticulum membrane into vesicles and the selection of cargo molecules.</text>
</comment>
<keyword evidence="4 13" id="KW-0813">Transport</keyword>
<dbReference type="Proteomes" id="UP000009328">
    <property type="component" value="Unassembled WGS sequence"/>
</dbReference>
<keyword evidence="11 13" id="KW-0472">Membrane</keyword>
<organism evidence="19 20">
    <name type="scientific">Wickerhamomyces ciferrii (strain ATCC 14091 / BCRC 22168 / CBS 111 / JCM 3599 / NBRC 0793 / NRRL Y-1031 F-60-10)</name>
    <name type="common">Yeast</name>
    <name type="synonym">Pichia ciferrii</name>
    <dbReference type="NCBI Taxonomy" id="1206466"/>
    <lineage>
        <taxon>Eukaryota</taxon>
        <taxon>Fungi</taxon>
        <taxon>Dikarya</taxon>
        <taxon>Ascomycota</taxon>
        <taxon>Saccharomycotina</taxon>
        <taxon>Saccharomycetes</taxon>
        <taxon>Phaffomycetales</taxon>
        <taxon>Wickerhamomycetaceae</taxon>
        <taxon>Wickerhamomyces</taxon>
    </lineage>
</organism>
<dbReference type="PANTHER" id="PTHR11141">
    <property type="entry name" value="PROTEIN TRANSPORT PROTEIN SEC23"/>
    <property type="match status" value="1"/>
</dbReference>
<dbReference type="InterPro" id="IPR029006">
    <property type="entry name" value="ADF-H/Gelsolin-like_dom_sf"/>
</dbReference>
<dbReference type="InterPro" id="IPR036174">
    <property type="entry name" value="Znf_Sec23_Sec24_sf"/>
</dbReference>
<dbReference type="InterPro" id="IPR012990">
    <property type="entry name" value="Beta-sandwich_Sec23_24"/>
</dbReference>
<keyword evidence="10 13" id="KW-0333">Golgi apparatus</keyword>
<evidence type="ECO:0000256" key="11">
    <source>
        <dbReference type="ARBA" id="ARBA00023136"/>
    </source>
</evidence>
<feature type="domain" description="Sec23/Sec24 beta-sandwich" evidence="18">
    <location>
        <begin position="403"/>
        <end position="508"/>
    </location>
</feature>
<dbReference type="STRING" id="1206466.K0KYY4"/>
<dbReference type="SUPFAM" id="SSF53300">
    <property type="entry name" value="vWA-like"/>
    <property type="match status" value="1"/>
</dbReference>
<dbReference type="InterPro" id="IPR006900">
    <property type="entry name" value="Sec23/24_helical_dom"/>
</dbReference>
<dbReference type="Pfam" id="PF08033">
    <property type="entry name" value="Sec23_BS"/>
    <property type="match status" value="1"/>
</dbReference>
<dbReference type="Pfam" id="PF04811">
    <property type="entry name" value="Sec23_trunk"/>
    <property type="match status" value="1"/>
</dbReference>
<dbReference type="InterPro" id="IPR037364">
    <property type="entry name" value="Sec23"/>
</dbReference>
<dbReference type="EMBL" id="CAIF01000236">
    <property type="protein sequence ID" value="CCH46283.1"/>
    <property type="molecule type" value="Genomic_DNA"/>
</dbReference>
<evidence type="ECO:0000256" key="5">
    <source>
        <dbReference type="ARBA" id="ARBA00022723"/>
    </source>
</evidence>
<evidence type="ECO:0000256" key="3">
    <source>
        <dbReference type="ARBA" id="ARBA00009210"/>
    </source>
</evidence>
<feature type="domain" description="Gelsolin-like" evidence="14">
    <location>
        <begin position="633"/>
        <end position="721"/>
    </location>
</feature>
<evidence type="ECO:0000256" key="10">
    <source>
        <dbReference type="ARBA" id="ARBA00023034"/>
    </source>
</evidence>
<protein>
    <recommendedName>
        <fullName evidence="13">Protein transport protein SEC23</fullName>
    </recommendedName>
</protein>
<dbReference type="InterPro" id="IPR006895">
    <property type="entry name" value="Znf_Sec23_Sec24"/>
</dbReference>
<evidence type="ECO:0000259" key="18">
    <source>
        <dbReference type="Pfam" id="PF08033"/>
    </source>
</evidence>
<evidence type="ECO:0000259" key="17">
    <source>
        <dbReference type="Pfam" id="PF04815"/>
    </source>
</evidence>
<dbReference type="InterPro" id="IPR036465">
    <property type="entry name" value="vWFA_dom_sf"/>
</dbReference>
<evidence type="ECO:0000256" key="1">
    <source>
        <dbReference type="ARBA" id="ARBA00004299"/>
    </source>
</evidence>
<dbReference type="SUPFAM" id="SSF82919">
    <property type="entry name" value="Zn-finger domain of Sec23/24"/>
    <property type="match status" value="1"/>
</dbReference>
<dbReference type="InterPro" id="IPR036175">
    <property type="entry name" value="Sec23/24_helical_dom_sf"/>
</dbReference>
<dbReference type="GO" id="GO:0006886">
    <property type="term" value="P:intracellular protein transport"/>
    <property type="evidence" value="ECO:0007669"/>
    <property type="project" value="InterPro"/>
</dbReference>
<dbReference type="InterPro" id="IPR007123">
    <property type="entry name" value="Gelsolin-like_dom"/>
</dbReference>
<dbReference type="SUPFAM" id="SSF81995">
    <property type="entry name" value="beta-sandwich domain of Sec23/24"/>
    <property type="match status" value="1"/>
</dbReference>
<feature type="domain" description="Zinc finger Sec23/Sec24-type" evidence="15">
    <location>
        <begin position="52"/>
        <end position="90"/>
    </location>
</feature>
<keyword evidence="6 13" id="KW-0256">Endoplasmic reticulum</keyword>
<evidence type="ECO:0000313" key="20">
    <source>
        <dbReference type="Proteomes" id="UP000009328"/>
    </source>
</evidence>
<evidence type="ECO:0000256" key="8">
    <source>
        <dbReference type="ARBA" id="ARBA00022892"/>
    </source>
</evidence>
<evidence type="ECO:0000256" key="9">
    <source>
        <dbReference type="ARBA" id="ARBA00022927"/>
    </source>
</evidence>
<dbReference type="SUPFAM" id="SSF81811">
    <property type="entry name" value="Helical domain of Sec23/24"/>
    <property type="match status" value="1"/>
</dbReference>
<dbReference type="Pfam" id="PF04810">
    <property type="entry name" value="zf-Sec23_Sec24"/>
    <property type="match status" value="1"/>
</dbReference>
<sequence length="770" mass="86713">MSDFVKDTDGVRFNWNTFPVTRTEEDNITVPIGCVYTPLKQKDDLSIIQRQPFRCINCQGVMNPFCLIDAVARTWACAICLTRNKFQTNYDIGHVLDEMDPTATTVEYLLPDPSPSPLLFVYVIDLTLESIELDALKSKIIENLVHHPSGSYVALITFDSTVQLHELGLSSEWGDSFIFQGKKDYSTKDIQKYLGMSGNGSRFFNPANLGVFNKIFIPINHESLEKLIQVIKSVQPVSPPTSSNRPERCTGSALAVASSLIEGSFKDATGHILAFIGGPCTLGEGKVVDISKSKVIRTFHDIKKKRAKHLKSATKFYEKLALRASINEKHEKIGKDPNSTSIYSISIFTSGYDQPGTYEMSSLTTLTGGLLILADSFTTNIFKESFNKIFDVTKDGYNDIKTRGSLTVLTSQHLKVAGLIGKGSRLERYHGSENFISDVPIGQGLTNVWSLPLITSKHNYSLFFHVNTVGHSSEKRGIPKHLCIQFQTVYKHPDGYEHLRVTTLKKSTTNDSRIDQNFDQEATTVLALKLFTYQLHNRKLEYEEALNKLDQELISLCESFAIYIPEEPNSFKLSEKFSLLPQFNYNAKKSPILTNFNTTPDESTYYYDLFQKASVDDSLTMIQPTLSLYTATNPAPHPVLLDSNSLSKEGVLLMDSFFHVMIHVGEIAAAWRDSNLDSKEYANVYEMLDNPQKDAIEIMKSRFPLPRFIVTDEGKSQARFLLSRLNPSNNDQNTNFALGQTQDGKEIIYTEDMSLIQYFNRLRSAVVKRK</sequence>
<dbReference type="Gene3D" id="1.20.120.730">
    <property type="entry name" value="Sec23/Sec24 helical domain"/>
    <property type="match status" value="1"/>
</dbReference>
<dbReference type="GO" id="GO:0000139">
    <property type="term" value="C:Golgi membrane"/>
    <property type="evidence" value="ECO:0007669"/>
    <property type="project" value="UniProtKB-SubCell"/>
</dbReference>
<dbReference type="Gene3D" id="2.60.40.1670">
    <property type="entry name" value="beta-sandwich domain of Sec23/24"/>
    <property type="match status" value="1"/>
</dbReference>
<evidence type="ECO:0000259" key="15">
    <source>
        <dbReference type="Pfam" id="PF04810"/>
    </source>
</evidence>
<dbReference type="Gene3D" id="3.40.50.410">
    <property type="entry name" value="von Willebrand factor, type A domain"/>
    <property type="match status" value="1"/>
</dbReference>
<dbReference type="GO" id="GO:0090110">
    <property type="term" value="P:COPII-coated vesicle cargo loading"/>
    <property type="evidence" value="ECO:0007669"/>
    <property type="project" value="TreeGrafter"/>
</dbReference>
<keyword evidence="9 13" id="KW-0653">Protein transport</keyword>
<evidence type="ECO:0000259" key="16">
    <source>
        <dbReference type="Pfam" id="PF04811"/>
    </source>
</evidence>
<dbReference type="GO" id="GO:0030127">
    <property type="term" value="C:COPII vesicle coat"/>
    <property type="evidence" value="ECO:0007669"/>
    <property type="project" value="InterPro"/>
</dbReference>
<dbReference type="GO" id="GO:0005789">
    <property type="term" value="C:endoplasmic reticulum membrane"/>
    <property type="evidence" value="ECO:0007669"/>
    <property type="project" value="UniProtKB-SubCell"/>
</dbReference>
<reference evidence="19 20" key="1">
    <citation type="journal article" date="2012" name="Eukaryot. Cell">
        <title>Draft genome sequence of Wickerhamomyces ciferrii NRRL Y-1031 F-60-10.</title>
        <authorList>
            <person name="Schneider J."/>
            <person name="Andrea H."/>
            <person name="Blom J."/>
            <person name="Jaenicke S."/>
            <person name="Ruckert C."/>
            <person name="Schorsch C."/>
            <person name="Szczepanowski R."/>
            <person name="Farwick M."/>
            <person name="Goesmann A."/>
            <person name="Puhler A."/>
            <person name="Schaffer S."/>
            <person name="Tauch A."/>
            <person name="Kohler T."/>
            <person name="Brinkrolf K."/>
        </authorList>
    </citation>
    <scope>NUCLEOTIDE SEQUENCE [LARGE SCALE GENOMIC DNA]</scope>
    <source>
        <strain evidence="20">ATCC 14091 / BCRC 22168 / CBS 111 / JCM 3599 / NBRC 0793 / NRRL Y-1031 F-60-10</strain>
    </source>
</reference>
<dbReference type="HOGENOM" id="CLU_008658_3_0_1"/>
<dbReference type="SUPFAM" id="SSF82754">
    <property type="entry name" value="C-terminal, gelsolin-like domain of Sec23/24"/>
    <property type="match status" value="1"/>
</dbReference>
<evidence type="ECO:0000256" key="4">
    <source>
        <dbReference type="ARBA" id="ARBA00022448"/>
    </source>
</evidence>
<keyword evidence="7 13" id="KW-0862">Zinc</keyword>
<dbReference type="Pfam" id="PF04815">
    <property type="entry name" value="Sec23_helical"/>
    <property type="match status" value="1"/>
</dbReference>
<dbReference type="Pfam" id="PF00626">
    <property type="entry name" value="Gelsolin"/>
    <property type="match status" value="1"/>
</dbReference>